<evidence type="ECO:0000313" key="2">
    <source>
        <dbReference type="Proteomes" id="UP000595140"/>
    </source>
</evidence>
<sequence length="70" mass="7873">MIQDLRCPVFIINFNQEFGLGFQPKHQKIMAPQTQIPQEFRPPVGEAPPLRRNFVHLHAPLSLAAAASDP</sequence>
<keyword evidence="2" id="KW-1185">Reference proteome</keyword>
<organism evidence="1 2">
    <name type="scientific">Cuscuta campestris</name>
    <dbReference type="NCBI Taxonomy" id="132261"/>
    <lineage>
        <taxon>Eukaryota</taxon>
        <taxon>Viridiplantae</taxon>
        <taxon>Streptophyta</taxon>
        <taxon>Embryophyta</taxon>
        <taxon>Tracheophyta</taxon>
        <taxon>Spermatophyta</taxon>
        <taxon>Magnoliopsida</taxon>
        <taxon>eudicotyledons</taxon>
        <taxon>Gunneridae</taxon>
        <taxon>Pentapetalae</taxon>
        <taxon>asterids</taxon>
        <taxon>lamiids</taxon>
        <taxon>Solanales</taxon>
        <taxon>Convolvulaceae</taxon>
        <taxon>Cuscuteae</taxon>
        <taxon>Cuscuta</taxon>
        <taxon>Cuscuta subgen. Grammica</taxon>
        <taxon>Cuscuta sect. Cleistogrammica</taxon>
    </lineage>
</organism>
<name>A0A484K410_9ASTE</name>
<dbReference type="Proteomes" id="UP000595140">
    <property type="component" value="Unassembled WGS sequence"/>
</dbReference>
<reference evidence="1 2" key="1">
    <citation type="submission" date="2018-04" db="EMBL/GenBank/DDBJ databases">
        <authorList>
            <person name="Vogel A."/>
        </authorList>
    </citation>
    <scope>NUCLEOTIDE SEQUENCE [LARGE SCALE GENOMIC DNA]</scope>
</reference>
<proteinExistence type="predicted"/>
<gene>
    <name evidence="1" type="ORF">CCAM_LOCUS180</name>
</gene>
<accession>A0A484K410</accession>
<dbReference type="AlphaFoldDB" id="A0A484K410"/>
<protein>
    <submittedName>
        <fullName evidence="1">Uncharacterized protein</fullName>
    </submittedName>
</protein>
<dbReference type="EMBL" id="OOIL02000001">
    <property type="protein sequence ID" value="VFQ58404.1"/>
    <property type="molecule type" value="Genomic_DNA"/>
</dbReference>
<evidence type="ECO:0000313" key="1">
    <source>
        <dbReference type="EMBL" id="VFQ58404.1"/>
    </source>
</evidence>